<evidence type="ECO:0000313" key="2">
    <source>
        <dbReference type="Proteomes" id="UP000231879"/>
    </source>
</evidence>
<proteinExistence type="predicted"/>
<keyword evidence="2" id="KW-1185">Reference proteome</keyword>
<accession>A0ABX4NN83</accession>
<name>A0ABX4NN83_9LEPT</name>
<dbReference type="EMBL" id="NPDS01000002">
    <property type="protein sequence ID" value="PJZ58292.1"/>
    <property type="molecule type" value="Genomic_DNA"/>
</dbReference>
<evidence type="ECO:0000313" key="1">
    <source>
        <dbReference type="EMBL" id="PJZ58292.1"/>
    </source>
</evidence>
<organism evidence="1 2">
    <name type="scientific">Leptospira barantonii</name>
    <dbReference type="NCBI Taxonomy" id="2023184"/>
    <lineage>
        <taxon>Bacteria</taxon>
        <taxon>Pseudomonadati</taxon>
        <taxon>Spirochaetota</taxon>
        <taxon>Spirochaetia</taxon>
        <taxon>Leptospirales</taxon>
        <taxon>Leptospiraceae</taxon>
        <taxon>Leptospira</taxon>
    </lineage>
</organism>
<sequence length="188" mass="21467">MENTNVVGLEKNLLLGKGSNSFSHSLLVALCREGYEIQVVDCAIRFKAYSVAEATKGFETFVLHQIQIQRAFTPYQLLDFMNSLLDSEDPEPLKERLFIFLAPSKQFFDGDVKKDERITLLDRLVEKFVRLKENGFRFLISESIQKSDPIYQTYLQKLSRSIGSTVKEIAAQEVPNDGTDSNTLFTRD</sequence>
<protein>
    <submittedName>
        <fullName evidence="1">Uncharacterized protein</fullName>
    </submittedName>
</protein>
<dbReference type="Proteomes" id="UP000231879">
    <property type="component" value="Unassembled WGS sequence"/>
</dbReference>
<gene>
    <name evidence="1" type="ORF">CH367_07905</name>
</gene>
<dbReference type="RefSeq" id="WP_100761926.1">
    <property type="nucleotide sequence ID" value="NZ_NPDS01000002.1"/>
</dbReference>
<comment type="caution">
    <text evidence="1">The sequence shown here is derived from an EMBL/GenBank/DDBJ whole genome shotgun (WGS) entry which is preliminary data.</text>
</comment>
<reference evidence="1 2" key="1">
    <citation type="submission" date="2017-07" db="EMBL/GenBank/DDBJ databases">
        <title>Leptospira spp. isolated from tropical soils.</title>
        <authorList>
            <person name="Thibeaux R."/>
            <person name="Iraola G."/>
            <person name="Ferres I."/>
            <person name="Bierque E."/>
            <person name="Girault D."/>
            <person name="Soupe-Gilbert M.-E."/>
            <person name="Picardeau M."/>
            <person name="Goarant C."/>
        </authorList>
    </citation>
    <scope>NUCLEOTIDE SEQUENCE [LARGE SCALE GENOMIC DNA]</scope>
    <source>
        <strain evidence="1 2">FH4-C-A1</strain>
    </source>
</reference>